<dbReference type="GO" id="GO:0016818">
    <property type="term" value="F:hydrolase activity, acting on acid anhydrides, in phosphorus-containing anhydrides"/>
    <property type="evidence" value="ECO:0007669"/>
    <property type="project" value="InterPro"/>
</dbReference>
<dbReference type="AlphaFoldDB" id="A0A6N3HXX8"/>
<feature type="binding site" evidence="9">
    <location>
        <position position="102"/>
    </location>
    <ligand>
        <name>Mg(2+)</name>
        <dbReference type="ChEBI" id="CHEBI:18420"/>
        <label>1</label>
    </ligand>
</feature>
<evidence type="ECO:0000256" key="9">
    <source>
        <dbReference type="PIRSR" id="PIRSR604385-2"/>
    </source>
</evidence>
<dbReference type="InterPro" id="IPR004385">
    <property type="entry name" value="NDP_pyrophosphatase"/>
</dbReference>
<comment type="similarity">
    <text evidence="3">Belongs to the Nudix hydrolase family. NudK subfamily.</text>
</comment>
<feature type="binding site" evidence="9">
    <location>
        <position position="106"/>
    </location>
    <ligand>
        <name>Mg(2+)</name>
        <dbReference type="ChEBI" id="CHEBI:18420"/>
        <label>1</label>
    </ligand>
</feature>
<feature type="binding site" evidence="9">
    <location>
        <position position="155"/>
    </location>
    <ligand>
        <name>Mg(2+)</name>
        <dbReference type="ChEBI" id="CHEBI:18420"/>
        <label>1</label>
    </ligand>
</feature>
<dbReference type="GO" id="GO:0005829">
    <property type="term" value="C:cytosol"/>
    <property type="evidence" value="ECO:0007669"/>
    <property type="project" value="TreeGrafter"/>
</dbReference>
<dbReference type="Gene3D" id="3.90.79.10">
    <property type="entry name" value="Nucleoside Triphosphate Pyrophosphohydrolase"/>
    <property type="match status" value="1"/>
</dbReference>
<feature type="binding site" evidence="9">
    <location>
        <position position="87"/>
    </location>
    <ligand>
        <name>Mg(2+)</name>
        <dbReference type="ChEBI" id="CHEBI:18420"/>
        <label>1</label>
    </ligand>
</feature>
<dbReference type="InterPro" id="IPR015797">
    <property type="entry name" value="NUDIX_hydrolase-like_dom_sf"/>
</dbReference>
<organism evidence="12">
    <name type="scientific">Phytobacter massiliensis</name>
    <dbReference type="NCBI Taxonomy" id="1485952"/>
    <lineage>
        <taxon>Bacteria</taxon>
        <taxon>Pseudomonadati</taxon>
        <taxon>Pseudomonadota</taxon>
        <taxon>Gammaproteobacteria</taxon>
        <taxon>Enterobacterales</taxon>
        <taxon>Enterobacteriaceae</taxon>
        <taxon>Phytobacter</taxon>
    </lineage>
</organism>
<dbReference type="GO" id="GO:0006753">
    <property type="term" value="P:nucleoside phosphate metabolic process"/>
    <property type="evidence" value="ECO:0007669"/>
    <property type="project" value="TreeGrafter"/>
</dbReference>
<reference evidence="12" key="1">
    <citation type="submission" date="2019-11" db="EMBL/GenBank/DDBJ databases">
        <authorList>
            <person name="Feng L."/>
        </authorList>
    </citation>
    <scope>NUCLEOTIDE SEQUENCE</scope>
    <source>
        <strain evidence="12">EMassiliensisLFYP7</strain>
    </source>
</reference>
<evidence type="ECO:0000256" key="3">
    <source>
        <dbReference type="ARBA" id="ARBA00007275"/>
    </source>
</evidence>
<dbReference type="PANTHER" id="PTHR11839:SF18">
    <property type="entry name" value="NUDIX HYDROLASE DOMAIN-CONTAINING PROTEIN"/>
    <property type="match status" value="1"/>
</dbReference>
<feature type="short sequence motif" description="Nudix box" evidence="10">
    <location>
        <begin position="88"/>
        <end position="109"/>
    </location>
</feature>
<evidence type="ECO:0000256" key="4">
    <source>
        <dbReference type="ARBA" id="ARBA00011738"/>
    </source>
</evidence>
<keyword evidence="9" id="KW-0479">Metal-binding</keyword>
<name>A0A6N3HXX8_9ENTR</name>
<dbReference type="CDD" id="cd24157">
    <property type="entry name" value="NUDIX_GDPMK"/>
    <property type="match status" value="1"/>
</dbReference>
<dbReference type="PROSITE" id="PS51462">
    <property type="entry name" value="NUDIX"/>
    <property type="match status" value="1"/>
</dbReference>
<dbReference type="SUPFAM" id="SSF55811">
    <property type="entry name" value="Nudix"/>
    <property type="match status" value="1"/>
</dbReference>
<feature type="domain" description="Nudix hydrolase" evidence="11">
    <location>
        <begin position="46"/>
        <end position="184"/>
    </location>
</feature>
<evidence type="ECO:0000256" key="7">
    <source>
        <dbReference type="ARBA" id="ARBA00032162"/>
    </source>
</evidence>
<dbReference type="EMBL" id="CACRTZ010000037">
    <property type="protein sequence ID" value="VYU80543.1"/>
    <property type="molecule type" value="Genomic_DNA"/>
</dbReference>
<comment type="catalytic activity">
    <reaction evidence="1">
        <text>GDP-alpha-D-mannose + H2O = alpha-D-mannose 1-phosphate + GMP + 2 H(+)</text>
        <dbReference type="Rhea" id="RHEA:27978"/>
        <dbReference type="ChEBI" id="CHEBI:15377"/>
        <dbReference type="ChEBI" id="CHEBI:15378"/>
        <dbReference type="ChEBI" id="CHEBI:57527"/>
        <dbReference type="ChEBI" id="CHEBI:58115"/>
        <dbReference type="ChEBI" id="CHEBI:58409"/>
    </reaction>
</comment>
<keyword evidence="6 12" id="KW-0378">Hydrolase</keyword>
<dbReference type="GO" id="GO:0019693">
    <property type="term" value="P:ribose phosphate metabolic process"/>
    <property type="evidence" value="ECO:0007669"/>
    <property type="project" value="TreeGrafter"/>
</dbReference>
<sequence length="194" mass="22279">MQSKRAEVRITDSEVLSDNWYSLKKYTFELLRSDGEWQRQSREVYDRGNGATILLYNRERRTVVLTRQFRFPVFINGHEDMLIEAAAGLLDNMAPEQRIKAEAEEETGYRVENVQKVFEAYMSPGSVTEKLYFFIAEYQPWDRAGMGGGIKSEGEDIEVLELPFQEALAAVENGTIVDAKTIMLLWHVAMKGIL</sequence>
<dbReference type="GO" id="GO:0046872">
    <property type="term" value="F:metal ion binding"/>
    <property type="evidence" value="ECO:0007669"/>
    <property type="project" value="UniProtKB-KW"/>
</dbReference>
<keyword evidence="9" id="KW-0460">Magnesium</keyword>
<gene>
    <name evidence="12" type="primary">nudK_2</name>
    <name evidence="12" type="ORF">EMLFYP7_04453</name>
</gene>
<protein>
    <recommendedName>
        <fullName evidence="5">GDP-mannose pyrophosphatase</fullName>
    </recommendedName>
    <alternativeName>
        <fullName evidence="7">GDP-mannose hydrolase</fullName>
    </alternativeName>
    <alternativeName>
        <fullName evidence="8">GDPMK</fullName>
    </alternativeName>
</protein>
<dbReference type="RefSeq" id="WP_156567646.1">
    <property type="nucleotide sequence ID" value="NZ_CACRTZ010000037.1"/>
</dbReference>
<evidence type="ECO:0000256" key="5">
    <source>
        <dbReference type="ARBA" id="ARBA00016377"/>
    </source>
</evidence>
<comment type="subunit">
    <text evidence="4">Homodimer.</text>
</comment>
<accession>A0A6N3HXX8</accession>
<proteinExistence type="inferred from homology"/>
<dbReference type="InterPro" id="IPR000086">
    <property type="entry name" value="NUDIX_hydrolase_dom"/>
</dbReference>
<evidence type="ECO:0000256" key="10">
    <source>
        <dbReference type="PIRSR" id="PIRSR604385-3"/>
    </source>
</evidence>
<evidence type="ECO:0000313" key="12">
    <source>
        <dbReference type="EMBL" id="VYU80543.1"/>
    </source>
</evidence>
<evidence type="ECO:0000256" key="6">
    <source>
        <dbReference type="ARBA" id="ARBA00022801"/>
    </source>
</evidence>
<comment type="cofactor">
    <cofactor evidence="2 9">
        <name>Mg(2+)</name>
        <dbReference type="ChEBI" id="CHEBI:18420"/>
    </cofactor>
</comment>
<dbReference type="NCBIfam" id="TIGR00052">
    <property type="entry name" value="nudix-type nucleoside diphosphatase, YffH/AdpP family"/>
    <property type="match status" value="1"/>
</dbReference>
<evidence type="ECO:0000256" key="8">
    <source>
        <dbReference type="ARBA" id="ARBA00032272"/>
    </source>
</evidence>
<evidence type="ECO:0000259" key="11">
    <source>
        <dbReference type="PROSITE" id="PS51462"/>
    </source>
</evidence>
<evidence type="ECO:0000256" key="2">
    <source>
        <dbReference type="ARBA" id="ARBA00001946"/>
    </source>
</evidence>
<evidence type="ECO:0000256" key="1">
    <source>
        <dbReference type="ARBA" id="ARBA00000847"/>
    </source>
</evidence>
<dbReference type="PANTHER" id="PTHR11839">
    <property type="entry name" value="UDP/ADP-SUGAR PYROPHOSPHATASE"/>
    <property type="match status" value="1"/>
</dbReference>